<keyword evidence="4" id="KW-1185">Reference proteome</keyword>
<evidence type="ECO:0000256" key="2">
    <source>
        <dbReference type="SAM" id="SignalP"/>
    </source>
</evidence>
<evidence type="ECO:0008006" key="5">
    <source>
        <dbReference type="Google" id="ProtNLM"/>
    </source>
</evidence>
<dbReference type="EMBL" id="JRLX01000006">
    <property type="protein sequence ID" value="KGO87053.1"/>
    <property type="molecule type" value="Genomic_DNA"/>
</dbReference>
<dbReference type="AlphaFoldDB" id="A0A0A2M6H3"/>
<feature type="region of interest" description="Disordered" evidence="1">
    <location>
        <begin position="22"/>
        <end position="65"/>
    </location>
</feature>
<organism evidence="3 4">
    <name type="scientific">Flavobacterium rivuli WB 3.3-2 = DSM 21788</name>
    <dbReference type="NCBI Taxonomy" id="1121895"/>
    <lineage>
        <taxon>Bacteria</taxon>
        <taxon>Pseudomonadati</taxon>
        <taxon>Bacteroidota</taxon>
        <taxon>Flavobacteriia</taxon>
        <taxon>Flavobacteriales</taxon>
        <taxon>Flavobacteriaceae</taxon>
        <taxon>Flavobacterium</taxon>
    </lineage>
</organism>
<dbReference type="RefSeq" id="WP_020212986.1">
    <property type="nucleotide sequence ID" value="NZ_JRLX01000006.1"/>
</dbReference>
<comment type="caution">
    <text evidence="3">The sequence shown here is derived from an EMBL/GenBank/DDBJ whole genome shotgun (WGS) entry which is preliminary data.</text>
</comment>
<protein>
    <recommendedName>
        <fullName evidence="5">Beta-lactamase-inhibitor-like PepSY-like domain-containing protein</fullName>
    </recommendedName>
</protein>
<evidence type="ECO:0000256" key="1">
    <source>
        <dbReference type="SAM" id="MobiDB-lite"/>
    </source>
</evidence>
<reference evidence="3 4" key="1">
    <citation type="submission" date="2013-09" db="EMBL/GenBank/DDBJ databases">
        <authorList>
            <person name="Zeng Z."/>
            <person name="Chen C."/>
        </authorList>
    </citation>
    <scope>NUCLEOTIDE SEQUENCE [LARGE SCALE GENOMIC DNA]</scope>
    <source>
        <strain evidence="3 4">WB 3.3-2</strain>
    </source>
</reference>
<evidence type="ECO:0000313" key="4">
    <source>
        <dbReference type="Proteomes" id="UP000030152"/>
    </source>
</evidence>
<feature type="chain" id="PRO_5002002790" description="Beta-lactamase-inhibitor-like PepSY-like domain-containing protein" evidence="2">
    <location>
        <begin position="20"/>
        <end position="143"/>
    </location>
</feature>
<sequence>MKNLFLGAFMLAFTAVATAQTDKATQTTSPATTTQQATTTTAQPATIATAQPGVTATTTQTNATATAQPVAATADQGDYNKIEQSQIAPAVLKTAVAKYKDYALVEALIAEDGSNYKLVLTKDGKDVAAYYKSNGEFIKEETV</sequence>
<gene>
    <name evidence="3" type="ORF">Q765_07525</name>
</gene>
<dbReference type="Proteomes" id="UP000030152">
    <property type="component" value="Unassembled WGS sequence"/>
</dbReference>
<dbReference type="OrthoDB" id="1376657at2"/>
<feature type="signal peptide" evidence="2">
    <location>
        <begin position="1"/>
        <end position="19"/>
    </location>
</feature>
<accession>A0A0A2M6H3</accession>
<evidence type="ECO:0000313" key="3">
    <source>
        <dbReference type="EMBL" id="KGO87053.1"/>
    </source>
</evidence>
<name>A0A0A2M6H3_9FLAO</name>
<proteinExistence type="predicted"/>
<keyword evidence="2" id="KW-0732">Signal</keyword>
<dbReference type="eggNOG" id="ENOG502ZY84">
    <property type="taxonomic scope" value="Bacteria"/>
</dbReference>